<sequence length="309" mass="34771">MFSLFYNKKPFQTLEWFFSAKKKEQKIMKNKILLLLLLSITVSTTSFSQEKIKGNKVVTRVKTDLNSFNKISVNNDFKVVLYKSANSFVEVETDENLHDAIEISVLDSILTISTTAKLRAKRLNITVYYNNPLQEIVLNNDAEIESLNAIETPSMLLQINDYTIANLSVESNKFNLINNNKSRFQLRSKSKIDITSKEVNLDLSESSNTEITIKTDSLSTRMMRNAIVNIKGSAISLNALTLEDSTFKGEELIVTNCNTTVKESANFTIQTSEKITIDASDKSKTEVYGTPKIIITNFTGSSVLSKKEL</sequence>
<dbReference type="InterPro" id="IPR021255">
    <property type="entry name" value="DUF2807"/>
</dbReference>
<evidence type="ECO:0000259" key="1">
    <source>
        <dbReference type="Pfam" id="PF10988"/>
    </source>
</evidence>
<protein>
    <recommendedName>
        <fullName evidence="1">Putative auto-transporter adhesin head GIN domain-containing protein</fullName>
    </recommendedName>
</protein>
<comment type="caution">
    <text evidence="2">The sequence shown here is derived from an EMBL/GenBank/DDBJ whole genome shotgun (WGS) entry which is preliminary data.</text>
</comment>
<proteinExistence type="predicted"/>
<evidence type="ECO:0000313" key="3">
    <source>
        <dbReference type="Proteomes" id="UP000247345"/>
    </source>
</evidence>
<reference evidence="2 3" key="1">
    <citation type="submission" date="2016-12" db="EMBL/GenBank/DDBJ databases">
        <title>Trade-off between light-utilization and light-protection in marine flavobacteria.</title>
        <authorList>
            <person name="Kumagai Y."/>
            <person name="Yoshizawa S."/>
            <person name="Kogure K."/>
            <person name="Iwasaki W."/>
        </authorList>
    </citation>
    <scope>NUCLEOTIDE SEQUENCE [LARGE SCALE GENOMIC DNA]</scope>
    <source>
        <strain evidence="2 3">KCTC 12100</strain>
    </source>
</reference>
<dbReference type="AlphaFoldDB" id="A0A2P6CAQ7"/>
<name>A0A2P6CAQ7_9FLAO</name>
<dbReference type="Gene3D" id="2.160.20.120">
    <property type="match status" value="1"/>
</dbReference>
<feature type="domain" description="Putative auto-transporter adhesin head GIN" evidence="1">
    <location>
        <begin position="68"/>
        <end position="291"/>
    </location>
</feature>
<dbReference type="Pfam" id="PF10988">
    <property type="entry name" value="DUF2807"/>
    <property type="match status" value="1"/>
</dbReference>
<keyword evidence="3" id="KW-1185">Reference proteome</keyword>
<dbReference type="EMBL" id="MSCK01000001">
    <property type="protein sequence ID" value="PQJ71970.1"/>
    <property type="molecule type" value="Genomic_DNA"/>
</dbReference>
<accession>A0A2P6CAQ7</accession>
<gene>
    <name evidence="2" type="ORF">BTO14_01300</name>
</gene>
<dbReference type="Proteomes" id="UP000247345">
    <property type="component" value="Unassembled WGS sequence"/>
</dbReference>
<evidence type="ECO:0000313" key="2">
    <source>
        <dbReference type="EMBL" id="PQJ71970.1"/>
    </source>
</evidence>
<organism evidence="2 3">
    <name type="scientific">Polaribacter butkevichii</name>
    <dbReference type="NCBI Taxonomy" id="218490"/>
    <lineage>
        <taxon>Bacteria</taxon>
        <taxon>Pseudomonadati</taxon>
        <taxon>Bacteroidota</taxon>
        <taxon>Flavobacteriia</taxon>
        <taxon>Flavobacteriales</taxon>
        <taxon>Flavobacteriaceae</taxon>
    </lineage>
</organism>